<keyword evidence="3" id="KW-1185">Reference proteome</keyword>
<evidence type="ECO:0000313" key="3">
    <source>
        <dbReference type="Proteomes" id="UP001446871"/>
    </source>
</evidence>
<keyword evidence="2" id="KW-0496">Mitochondrion</keyword>
<evidence type="ECO:0000256" key="1">
    <source>
        <dbReference type="SAM" id="Coils"/>
    </source>
</evidence>
<protein>
    <submittedName>
        <fullName evidence="2">Uncharacterized protein</fullName>
    </submittedName>
</protein>
<dbReference type="EMBL" id="JAQQWM010000010">
    <property type="protein sequence ID" value="KAK8043970.1"/>
    <property type="molecule type" value="Genomic_DNA"/>
</dbReference>
<comment type="caution">
    <text evidence="2">The sequence shown here is derived from an EMBL/GenBank/DDBJ whole genome shotgun (WGS) entry which is preliminary data.</text>
</comment>
<reference evidence="2 3" key="1">
    <citation type="submission" date="2023-01" db="EMBL/GenBank/DDBJ databases">
        <title>Analysis of 21 Apiospora genomes using comparative genomics revels a genus with tremendous synthesis potential of carbohydrate active enzymes and secondary metabolites.</title>
        <authorList>
            <person name="Sorensen T."/>
        </authorList>
    </citation>
    <scope>NUCLEOTIDE SEQUENCE [LARGE SCALE GENOMIC DNA]</scope>
    <source>
        <strain evidence="2 3">CBS 83171</strain>
    </source>
</reference>
<sequence>MEVHNQLNQQLLNQLNQLNQQFNQHKDQVLDLVEFQRITFLDILKHNVLEVSMILSLVVPI</sequence>
<evidence type="ECO:0000313" key="2">
    <source>
        <dbReference type="EMBL" id="KAK8043970.1"/>
    </source>
</evidence>
<accession>A0ABR1TDD6</accession>
<dbReference type="Proteomes" id="UP001446871">
    <property type="component" value="Unassembled WGS sequence"/>
</dbReference>
<proteinExistence type="predicted"/>
<name>A0ABR1TDD6_9PEZI</name>
<geneLocation type="mitochondrion" evidence="2"/>
<gene>
    <name evidence="2" type="ORF">PG996_016177</name>
</gene>
<organism evidence="2 3">
    <name type="scientific">Apiospora saccharicola</name>
    <dbReference type="NCBI Taxonomy" id="335842"/>
    <lineage>
        <taxon>Eukaryota</taxon>
        <taxon>Fungi</taxon>
        <taxon>Dikarya</taxon>
        <taxon>Ascomycota</taxon>
        <taxon>Pezizomycotina</taxon>
        <taxon>Sordariomycetes</taxon>
        <taxon>Xylariomycetidae</taxon>
        <taxon>Amphisphaeriales</taxon>
        <taxon>Apiosporaceae</taxon>
        <taxon>Apiospora</taxon>
    </lineage>
</organism>
<feature type="coiled-coil region" evidence="1">
    <location>
        <begin position="1"/>
        <end position="28"/>
    </location>
</feature>
<keyword evidence="1" id="KW-0175">Coiled coil</keyword>